<dbReference type="PROSITE" id="PS51257">
    <property type="entry name" value="PROKAR_LIPOPROTEIN"/>
    <property type="match status" value="1"/>
</dbReference>
<dbReference type="EMBL" id="AP023355">
    <property type="protein sequence ID" value="BCJ33750.1"/>
    <property type="molecule type" value="Genomic_DNA"/>
</dbReference>
<dbReference type="Proteomes" id="UP000611640">
    <property type="component" value="Chromosome"/>
</dbReference>
<dbReference type="SUPFAM" id="SSF53850">
    <property type="entry name" value="Periplasmic binding protein-like II"/>
    <property type="match status" value="1"/>
</dbReference>
<dbReference type="PANTHER" id="PTHR43649:SF34">
    <property type="entry name" value="ABC TRANSPORTER PERIPLASMIC-BINDING PROTEIN YCJN-RELATED"/>
    <property type="match status" value="1"/>
</dbReference>
<name>A0A7R7DL91_9ACTN</name>
<proteinExistence type="inferred from homology"/>
<sequence length="476" mass="51514">MAPQPRTAGVSRRSLLRGLGAAGVAAAAAPALTGCVVESAGSTGTGAGSAANEVTGAFDWKRAKGTTIRILQTPHPYQKSFAPLLKEFTELTGITVVPELVAEADYFTKLNTELSGGAGTHDVFMTGAYFIWQYGPPGWMEDLYPWVQNSSATSADYDFEDIFEGLRTSTRWDFKTGSPLGFGGQWAIPWGFETNVIAYNKTLFDKRGIKPADTFDDLIGLAHDLTDRKNNRYGIAFRGSKSWATVHPGFMTQFTREGGKDFEVHDGRLKATMNSPVAVEFTKKWVDLAKASGPSAWPTYDYPQCTTDLGNGVAAMVYDADSATYPKNKPGASKEAGHLGWHPGPAGKDGSYATNLWTWSLAMNSASKHKLAAWLFIQWATGKQAMSKAVKQGAFADPTRQSVFDQTFKQTLGGFPGYLETFEKVIGSTKIQFTPEKQFFDVAENWAVGLQQMYSGADAQSTLDKVAAAANKAVKG</sequence>
<dbReference type="PROSITE" id="PS51318">
    <property type="entry name" value="TAT"/>
    <property type="match status" value="1"/>
</dbReference>
<organism evidence="4 5">
    <name type="scientific">Actinocatenispora thailandica</name>
    <dbReference type="NCBI Taxonomy" id="227318"/>
    <lineage>
        <taxon>Bacteria</taxon>
        <taxon>Bacillati</taxon>
        <taxon>Actinomycetota</taxon>
        <taxon>Actinomycetes</taxon>
        <taxon>Micromonosporales</taxon>
        <taxon>Micromonosporaceae</taxon>
        <taxon>Actinocatenispora</taxon>
    </lineage>
</organism>
<keyword evidence="3" id="KW-0732">Signal</keyword>
<dbReference type="AlphaFoldDB" id="A0A7R7DL91"/>
<keyword evidence="2" id="KW-0813">Transport</keyword>
<evidence type="ECO:0000256" key="1">
    <source>
        <dbReference type="ARBA" id="ARBA00008520"/>
    </source>
</evidence>
<dbReference type="KEGG" id="atl:Athai_12530"/>
<dbReference type="InterPro" id="IPR006311">
    <property type="entry name" value="TAT_signal"/>
</dbReference>
<reference evidence="4 5" key="1">
    <citation type="submission" date="2020-08" db="EMBL/GenBank/DDBJ databases">
        <title>Whole genome shotgun sequence of Actinocatenispora thailandica NBRC 105041.</title>
        <authorList>
            <person name="Komaki H."/>
            <person name="Tamura T."/>
        </authorList>
    </citation>
    <scope>NUCLEOTIDE SEQUENCE [LARGE SCALE GENOMIC DNA]</scope>
    <source>
        <strain evidence="4 5">NBRC 105041</strain>
    </source>
</reference>
<keyword evidence="5" id="KW-1185">Reference proteome</keyword>
<dbReference type="CDD" id="cd13585">
    <property type="entry name" value="PBP2_TMBP_like"/>
    <property type="match status" value="1"/>
</dbReference>
<gene>
    <name evidence="4" type="primary">eltP</name>
    <name evidence="4" type="ORF">Athai_12530</name>
</gene>
<evidence type="ECO:0000313" key="5">
    <source>
        <dbReference type="Proteomes" id="UP000611640"/>
    </source>
</evidence>
<dbReference type="InterPro" id="IPR006059">
    <property type="entry name" value="SBP"/>
</dbReference>
<evidence type="ECO:0000256" key="2">
    <source>
        <dbReference type="ARBA" id="ARBA00022448"/>
    </source>
</evidence>
<protein>
    <submittedName>
        <fullName evidence="4">Erythritol/L-threitol-binding protein</fullName>
    </submittedName>
</protein>
<accession>A0A7R7DL91</accession>
<comment type="similarity">
    <text evidence="1">Belongs to the bacterial solute-binding protein 1 family.</text>
</comment>
<dbReference type="PANTHER" id="PTHR43649">
    <property type="entry name" value="ARABINOSE-BINDING PROTEIN-RELATED"/>
    <property type="match status" value="1"/>
</dbReference>
<dbReference type="InterPro" id="IPR050490">
    <property type="entry name" value="Bact_solute-bd_prot1"/>
</dbReference>
<evidence type="ECO:0000256" key="3">
    <source>
        <dbReference type="ARBA" id="ARBA00022729"/>
    </source>
</evidence>
<dbReference type="RefSeq" id="WP_203960594.1">
    <property type="nucleotide sequence ID" value="NZ_AP023355.1"/>
</dbReference>
<dbReference type="Pfam" id="PF01547">
    <property type="entry name" value="SBP_bac_1"/>
    <property type="match status" value="1"/>
</dbReference>
<dbReference type="Gene3D" id="3.40.190.10">
    <property type="entry name" value="Periplasmic binding protein-like II"/>
    <property type="match status" value="2"/>
</dbReference>
<evidence type="ECO:0000313" key="4">
    <source>
        <dbReference type="EMBL" id="BCJ33750.1"/>
    </source>
</evidence>